<dbReference type="EMBL" id="PITI01002440">
    <property type="protein sequence ID" value="TBT98320.1"/>
    <property type="molecule type" value="Genomic_DNA"/>
</dbReference>
<gene>
    <name evidence="1" type="ORF">CWI36_2440p0010</name>
</gene>
<proteinExistence type="predicted"/>
<evidence type="ECO:0000313" key="1">
    <source>
        <dbReference type="EMBL" id="TBT98320.1"/>
    </source>
</evidence>
<comment type="caution">
    <text evidence="1">The sequence shown here is derived from an EMBL/GenBank/DDBJ whole genome shotgun (WGS) entry which is preliminary data.</text>
</comment>
<dbReference type="AlphaFoldDB" id="A0A4Q9KVJ1"/>
<reference evidence="1 2" key="1">
    <citation type="submission" date="2017-12" db="EMBL/GenBank/DDBJ databases">
        <authorList>
            <person name="Pombert J.-F."/>
            <person name="Haag K.L."/>
            <person name="Ebert D."/>
        </authorList>
    </citation>
    <scope>NUCLEOTIDE SEQUENCE [LARGE SCALE GENOMIC DNA]</scope>
    <source>
        <strain evidence="1">BE-OM-2</strain>
    </source>
</reference>
<accession>A0A4Q9KVJ1</accession>
<keyword evidence="2" id="KW-1185">Reference proteome</keyword>
<dbReference type="VEuPathDB" id="MicrosporidiaDB:CWI36_2440p0010"/>
<evidence type="ECO:0000313" key="2">
    <source>
        <dbReference type="Proteomes" id="UP000291404"/>
    </source>
</evidence>
<dbReference type="Proteomes" id="UP000291404">
    <property type="component" value="Unassembled WGS sequence"/>
</dbReference>
<name>A0A4Q9KVJ1_9MICR</name>
<protein>
    <submittedName>
        <fullName evidence="1">Uncharacterized protein</fullName>
    </submittedName>
</protein>
<organism evidence="1 2">
    <name type="scientific">Hamiltosporidium magnivora</name>
    <dbReference type="NCBI Taxonomy" id="148818"/>
    <lineage>
        <taxon>Eukaryota</taxon>
        <taxon>Fungi</taxon>
        <taxon>Fungi incertae sedis</taxon>
        <taxon>Microsporidia</taxon>
        <taxon>Dubosqiidae</taxon>
        <taxon>Hamiltosporidium</taxon>
    </lineage>
</organism>
<dbReference type="VEuPathDB" id="MicrosporidiaDB:CWI39_0849p0010"/>
<sequence length="237" mass="27897">MHYLGYYFNLKGTDTNSSIKETRKKSLKAAIVMKNGLIEKVGIGNSGYYRLLLKGYVTFIRPHLDYTMFLLAANKTYVSASDRIYKSVVKYLFGLNQKIPSAFLYALLPIETITQISNRLTFSLGLKLITNIDTCLYSDLMQNNTKNFKHIKNTYEKYTYDTRIIPRKLLKDLKNDFLKDNRTLLEQITPLRFYDFKNIRYNDFTRLLNILKEEKFIHLQDIVAFFIERSQNPPMKC</sequence>